<dbReference type="SMART" id="SM00064">
    <property type="entry name" value="FYVE"/>
    <property type="match status" value="1"/>
</dbReference>
<comment type="caution">
    <text evidence="11">The sequence shown here is derived from an EMBL/GenBank/DDBJ whole genome shotgun (WGS) entry which is preliminary data.</text>
</comment>
<dbReference type="InterPro" id="IPR011011">
    <property type="entry name" value="Znf_FYVE_PHD"/>
</dbReference>
<evidence type="ECO:0000256" key="3">
    <source>
        <dbReference type="ARBA" id="ARBA00022723"/>
    </source>
</evidence>
<accession>A0AAN8PVX7</accession>
<dbReference type="SUPFAM" id="SSF50978">
    <property type="entry name" value="WD40 repeat-like"/>
    <property type="match status" value="1"/>
</dbReference>
<feature type="repeat" description="WD" evidence="9">
    <location>
        <begin position="290"/>
        <end position="328"/>
    </location>
</feature>
<dbReference type="PANTHER" id="PTHR46189">
    <property type="entry name" value="LD41958P"/>
    <property type="match status" value="1"/>
</dbReference>
<sequence>MAAEIKPAAGSQEKFKSTKKPILISKLEGCSDDINAAIIIPGEDGVISVSDDRTVRVWLKRDSGQYWPSICHYMPVGATTLAYNEKSRQLFIGLENGTISVDYSGAIVMLKLESDGCEIVTTLKGHSGSIRTLEWNSEQELLFSGSFDHNVMVWDIGGLKGIAYELQGHQNKVTALKYASQKKILFSGGEDSVIVAWDWSKPRKEAPEWKESDTCQKCNRPFFWNVRAMMDQRQMGMRQHHCRYCGQAVCAKCSPARSKIPIMGFEFDVRVCEPCNVTLRNMELTSLAKFNDAKHSIVFMDLDEARDRLLTVGQDRLIKIWDISPLTQ</sequence>
<dbReference type="PANTHER" id="PTHR46189:SF1">
    <property type="entry name" value="LD41958P"/>
    <property type="match status" value="1"/>
</dbReference>
<keyword evidence="6 8" id="KW-0863">Zinc-finger</keyword>
<dbReference type="InterPro" id="IPR019775">
    <property type="entry name" value="WD40_repeat_CS"/>
</dbReference>
<gene>
    <name evidence="11" type="ORF">RUM43_009116</name>
</gene>
<keyword evidence="7" id="KW-0862">Zinc</keyword>
<keyword evidence="2 9" id="KW-0853">WD repeat</keyword>
<name>A0AAN8PVX7_POLSC</name>
<dbReference type="Pfam" id="PF00400">
    <property type="entry name" value="WD40"/>
    <property type="match status" value="3"/>
</dbReference>
<dbReference type="EMBL" id="JAWJWE010000038">
    <property type="protein sequence ID" value="KAK6623264.1"/>
    <property type="molecule type" value="Genomic_DNA"/>
</dbReference>
<dbReference type="InterPro" id="IPR000306">
    <property type="entry name" value="Znf_FYVE"/>
</dbReference>
<keyword evidence="5" id="KW-0967">Endosome</keyword>
<dbReference type="PROSITE" id="PS50082">
    <property type="entry name" value="WD_REPEATS_2"/>
    <property type="match status" value="3"/>
</dbReference>
<feature type="domain" description="FYVE-type" evidence="10">
    <location>
        <begin position="209"/>
        <end position="280"/>
    </location>
</feature>
<evidence type="ECO:0000256" key="5">
    <source>
        <dbReference type="ARBA" id="ARBA00022753"/>
    </source>
</evidence>
<comment type="subcellular location">
    <subcellularLocation>
        <location evidence="1">Early endosome</location>
    </subcellularLocation>
</comment>
<dbReference type="InterPro" id="IPR042234">
    <property type="entry name" value="WDFY1/WDFY2"/>
</dbReference>
<protein>
    <recommendedName>
        <fullName evidence="10">FYVE-type domain-containing protein</fullName>
    </recommendedName>
</protein>
<dbReference type="InterPro" id="IPR015943">
    <property type="entry name" value="WD40/YVTN_repeat-like_dom_sf"/>
</dbReference>
<keyword evidence="4" id="KW-0677">Repeat</keyword>
<evidence type="ECO:0000259" key="10">
    <source>
        <dbReference type="PROSITE" id="PS50178"/>
    </source>
</evidence>
<dbReference type="InterPro" id="IPR013083">
    <property type="entry name" value="Znf_RING/FYVE/PHD"/>
</dbReference>
<keyword evidence="3" id="KW-0479">Metal-binding</keyword>
<evidence type="ECO:0000256" key="7">
    <source>
        <dbReference type="ARBA" id="ARBA00022833"/>
    </source>
</evidence>
<dbReference type="PROSITE" id="PS50178">
    <property type="entry name" value="ZF_FYVE"/>
    <property type="match status" value="1"/>
</dbReference>
<dbReference type="Proteomes" id="UP001372834">
    <property type="component" value="Unassembled WGS sequence"/>
</dbReference>
<dbReference type="PROSITE" id="PS00678">
    <property type="entry name" value="WD_REPEATS_1"/>
    <property type="match status" value="2"/>
</dbReference>
<evidence type="ECO:0000256" key="1">
    <source>
        <dbReference type="ARBA" id="ARBA00004412"/>
    </source>
</evidence>
<dbReference type="GO" id="GO:0005769">
    <property type="term" value="C:early endosome"/>
    <property type="evidence" value="ECO:0007669"/>
    <property type="project" value="UniProtKB-SubCell"/>
</dbReference>
<evidence type="ECO:0000313" key="12">
    <source>
        <dbReference type="Proteomes" id="UP001372834"/>
    </source>
</evidence>
<dbReference type="InterPro" id="IPR036322">
    <property type="entry name" value="WD40_repeat_dom_sf"/>
</dbReference>
<evidence type="ECO:0000256" key="6">
    <source>
        <dbReference type="ARBA" id="ARBA00022771"/>
    </source>
</evidence>
<dbReference type="InterPro" id="IPR017455">
    <property type="entry name" value="Znf_FYVE-rel"/>
</dbReference>
<evidence type="ECO:0000256" key="8">
    <source>
        <dbReference type="PROSITE-ProRule" id="PRU00091"/>
    </source>
</evidence>
<evidence type="ECO:0000313" key="11">
    <source>
        <dbReference type="EMBL" id="KAK6623264.1"/>
    </source>
</evidence>
<dbReference type="FunFam" id="3.30.40.10:FF:000105">
    <property type="entry name" value="WD repeat and FYVE domain-containing protein 2"/>
    <property type="match status" value="1"/>
</dbReference>
<dbReference type="AlphaFoldDB" id="A0AAN8PVX7"/>
<dbReference type="Pfam" id="PF01363">
    <property type="entry name" value="FYVE"/>
    <property type="match status" value="1"/>
</dbReference>
<feature type="repeat" description="WD" evidence="9">
    <location>
        <begin position="123"/>
        <end position="156"/>
    </location>
</feature>
<dbReference type="CDD" id="cd15718">
    <property type="entry name" value="FYVE_WDFY1_like"/>
    <property type="match status" value="1"/>
</dbReference>
<dbReference type="Gene3D" id="3.30.40.10">
    <property type="entry name" value="Zinc/RING finger domain, C3HC4 (zinc finger)"/>
    <property type="match status" value="1"/>
</dbReference>
<dbReference type="PRINTS" id="PR00320">
    <property type="entry name" value="GPROTEINBRPT"/>
</dbReference>
<evidence type="ECO:0000256" key="4">
    <source>
        <dbReference type="ARBA" id="ARBA00022737"/>
    </source>
</evidence>
<dbReference type="SUPFAM" id="SSF57903">
    <property type="entry name" value="FYVE/PHD zinc finger"/>
    <property type="match status" value="1"/>
</dbReference>
<dbReference type="GO" id="GO:0008270">
    <property type="term" value="F:zinc ion binding"/>
    <property type="evidence" value="ECO:0007669"/>
    <property type="project" value="UniProtKB-KW"/>
</dbReference>
<reference evidence="11 12" key="1">
    <citation type="submission" date="2023-10" db="EMBL/GenBank/DDBJ databases">
        <title>Genomes of two closely related lineages of the louse Polyplax serrata with different host specificities.</title>
        <authorList>
            <person name="Martinu J."/>
            <person name="Tarabai H."/>
            <person name="Stefka J."/>
            <person name="Hypsa V."/>
        </authorList>
    </citation>
    <scope>NUCLEOTIDE SEQUENCE [LARGE SCALE GENOMIC DNA]</scope>
    <source>
        <strain evidence="11">HR10_N</strain>
    </source>
</reference>
<dbReference type="SMART" id="SM00320">
    <property type="entry name" value="WD40"/>
    <property type="match status" value="4"/>
</dbReference>
<evidence type="ECO:0000256" key="2">
    <source>
        <dbReference type="ARBA" id="ARBA00022574"/>
    </source>
</evidence>
<evidence type="ECO:0000256" key="9">
    <source>
        <dbReference type="PROSITE-ProRule" id="PRU00221"/>
    </source>
</evidence>
<dbReference type="InterPro" id="IPR001680">
    <property type="entry name" value="WD40_rpt"/>
</dbReference>
<proteinExistence type="predicted"/>
<organism evidence="11 12">
    <name type="scientific">Polyplax serrata</name>
    <name type="common">Common mouse louse</name>
    <dbReference type="NCBI Taxonomy" id="468196"/>
    <lineage>
        <taxon>Eukaryota</taxon>
        <taxon>Metazoa</taxon>
        <taxon>Ecdysozoa</taxon>
        <taxon>Arthropoda</taxon>
        <taxon>Hexapoda</taxon>
        <taxon>Insecta</taxon>
        <taxon>Pterygota</taxon>
        <taxon>Neoptera</taxon>
        <taxon>Paraneoptera</taxon>
        <taxon>Psocodea</taxon>
        <taxon>Troctomorpha</taxon>
        <taxon>Phthiraptera</taxon>
        <taxon>Anoplura</taxon>
        <taxon>Polyplacidae</taxon>
        <taxon>Polyplax</taxon>
    </lineage>
</organism>
<feature type="repeat" description="WD" evidence="9">
    <location>
        <begin position="166"/>
        <end position="198"/>
    </location>
</feature>
<dbReference type="PROSITE" id="PS50294">
    <property type="entry name" value="WD_REPEATS_REGION"/>
    <property type="match status" value="3"/>
</dbReference>
<dbReference type="Gene3D" id="2.130.10.10">
    <property type="entry name" value="YVTN repeat-like/Quinoprotein amine dehydrogenase"/>
    <property type="match status" value="2"/>
</dbReference>
<dbReference type="InterPro" id="IPR020472">
    <property type="entry name" value="WD40_PAC1"/>
</dbReference>